<dbReference type="OrthoDB" id="3059261at2759"/>
<sequence length="525" mass="56227">MAEPTDPVALTALTAYDGTSHALSELQDHLPDVDEEGAVDAWVTKAQMEWKIAAENWEVAGVTDRAWHQVERSFMKILPEVHKKSLQAVFVEYNELVECAMEFDFDVVPLAIPKTHKQRGTSSSQRAGSHVAASPAPSHQKSLVPLANLSHQSTPTSQTPKPPVLPVDLPRPVSPMLVPPKSASPPMTPSPTKLSSVAPSSLKCAVSSHTSDLTVEVPKLNYSTATSPHISSSSEKTQTKLMMFLKPKPPPPPAYAAFTGLQVPAGGNNSSPSGGYVFFPPDQTSSLHYRQGHPFKIGPSTNDMRTEKPTCPTLSPLCIVDAATCPVLLPGPDSAHHEGSIPSPPSFCQPLFYLGTDDEEEQSHGVMANEECIEGSDDEDGVFQGQEYSAPTPPLNDPIDVNQEPTQQSDDAPSLPPTKPRACSSQDQAPHHSTRPHISPVDQDATYLKMTQGSKSSGIKKDKKNHTESSGKKDAKGKEKEASSLKCSQDDDNGALAVDKPAAKKLKAAVTKVDEAEVVCAIPAF</sequence>
<dbReference type="AlphaFoldDB" id="A0A284S8G3"/>
<dbReference type="EMBL" id="FUEG01000042">
    <property type="protein sequence ID" value="SJL17302.1"/>
    <property type="molecule type" value="Genomic_DNA"/>
</dbReference>
<name>A0A284S8G3_ARMOS</name>
<feature type="compositionally biased region" description="Low complexity" evidence="1">
    <location>
        <begin position="166"/>
        <end position="175"/>
    </location>
</feature>
<feature type="region of interest" description="Disordered" evidence="1">
    <location>
        <begin position="116"/>
        <end position="195"/>
    </location>
</feature>
<protein>
    <submittedName>
        <fullName evidence="2">Uncharacterized protein</fullName>
    </submittedName>
</protein>
<organism evidence="2 3">
    <name type="scientific">Armillaria ostoyae</name>
    <name type="common">Armillaria root rot fungus</name>
    <dbReference type="NCBI Taxonomy" id="47428"/>
    <lineage>
        <taxon>Eukaryota</taxon>
        <taxon>Fungi</taxon>
        <taxon>Dikarya</taxon>
        <taxon>Basidiomycota</taxon>
        <taxon>Agaricomycotina</taxon>
        <taxon>Agaricomycetes</taxon>
        <taxon>Agaricomycetidae</taxon>
        <taxon>Agaricales</taxon>
        <taxon>Marasmiineae</taxon>
        <taxon>Physalacriaceae</taxon>
        <taxon>Armillaria</taxon>
    </lineage>
</organism>
<gene>
    <name evidence="2" type="ORF">ARMOST_20851</name>
</gene>
<feature type="compositionally biased region" description="Basic and acidic residues" evidence="1">
    <location>
        <begin position="465"/>
        <end position="483"/>
    </location>
</feature>
<accession>A0A284S8G3</accession>
<evidence type="ECO:0000313" key="3">
    <source>
        <dbReference type="Proteomes" id="UP000219338"/>
    </source>
</evidence>
<proteinExistence type="predicted"/>
<reference evidence="3" key="1">
    <citation type="journal article" date="2017" name="Nat. Ecol. Evol.">
        <title>Genome expansion and lineage-specific genetic innovations in the forest pathogenic fungi Armillaria.</title>
        <authorList>
            <person name="Sipos G."/>
            <person name="Prasanna A.N."/>
            <person name="Walter M.C."/>
            <person name="O'Connor E."/>
            <person name="Balint B."/>
            <person name="Krizsan K."/>
            <person name="Kiss B."/>
            <person name="Hess J."/>
            <person name="Varga T."/>
            <person name="Slot J."/>
            <person name="Riley R."/>
            <person name="Boka B."/>
            <person name="Rigling D."/>
            <person name="Barry K."/>
            <person name="Lee J."/>
            <person name="Mihaltcheva S."/>
            <person name="LaButti K."/>
            <person name="Lipzen A."/>
            <person name="Waldron R."/>
            <person name="Moloney N.M."/>
            <person name="Sperisen C."/>
            <person name="Kredics L."/>
            <person name="Vagvoelgyi C."/>
            <person name="Patrignani A."/>
            <person name="Fitzpatrick D."/>
            <person name="Nagy I."/>
            <person name="Doyle S."/>
            <person name="Anderson J.B."/>
            <person name="Grigoriev I.V."/>
            <person name="Gueldener U."/>
            <person name="Muensterkoetter M."/>
            <person name="Nagy L.G."/>
        </authorList>
    </citation>
    <scope>NUCLEOTIDE SEQUENCE [LARGE SCALE GENOMIC DNA]</scope>
    <source>
        <strain evidence="3">C18/9</strain>
    </source>
</reference>
<keyword evidence="3" id="KW-1185">Reference proteome</keyword>
<evidence type="ECO:0000256" key="1">
    <source>
        <dbReference type="SAM" id="MobiDB-lite"/>
    </source>
</evidence>
<dbReference type="Proteomes" id="UP000219338">
    <property type="component" value="Unassembled WGS sequence"/>
</dbReference>
<feature type="region of interest" description="Disordered" evidence="1">
    <location>
        <begin position="376"/>
        <end position="496"/>
    </location>
</feature>
<evidence type="ECO:0000313" key="2">
    <source>
        <dbReference type="EMBL" id="SJL17302.1"/>
    </source>
</evidence>